<dbReference type="OrthoDB" id="1530at2759"/>
<feature type="binding site" evidence="15">
    <location>
        <position position="219"/>
    </location>
    <ligand>
        <name>5-aminolevulinate</name>
        <dbReference type="ChEBI" id="CHEBI:356416"/>
        <label>1</label>
    </ligand>
</feature>
<dbReference type="SUPFAM" id="SSF51569">
    <property type="entry name" value="Aldolase"/>
    <property type="match status" value="1"/>
</dbReference>
<dbReference type="GO" id="GO:0008270">
    <property type="term" value="F:zinc ion binding"/>
    <property type="evidence" value="ECO:0007669"/>
    <property type="project" value="TreeGrafter"/>
</dbReference>
<evidence type="ECO:0000256" key="17">
    <source>
        <dbReference type="RuleBase" id="RU000515"/>
    </source>
</evidence>
<sequence>MTSQQQQSLPVRLHPSNQHPTLRAWTQSHPQLSAAALMYPVFVTDDPNPDAVEPIPTLPGQSRFAAPNALIAHLTPLVALGLQSVILFGVPSRIPKDNHGSAALDPNTPVVLALRALRKHFPQLLLAVDVCLCPYTDHGHCGILTNYDTQALDNDASIAQLANIAVHYAQAGAHIIAPSDMMDNRILAIKRALNNHKLSNVAVMAYSAKFASVFYGPFRDAAKSAPGMGDRKCYQLPPGSRKLARRAIVRDVAEGADMIMVKPGYPYLDVVRDAADLAPDVPVAIYQVSGEYAMLWHGAQAGVYQLKDAVKESLEAGLRAGATILITYYTPMVLQWLKEDQQ</sequence>
<dbReference type="STRING" id="765915.A0A1Y2HAI7"/>
<evidence type="ECO:0000256" key="15">
    <source>
        <dbReference type="PIRSR" id="PIRSR001415-2"/>
    </source>
</evidence>
<keyword evidence="7 16" id="KW-0479">Metal-binding</keyword>
<organism evidence="19 20">
    <name type="scientific">Catenaria anguillulae PL171</name>
    <dbReference type="NCBI Taxonomy" id="765915"/>
    <lineage>
        <taxon>Eukaryota</taxon>
        <taxon>Fungi</taxon>
        <taxon>Fungi incertae sedis</taxon>
        <taxon>Blastocladiomycota</taxon>
        <taxon>Blastocladiomycetes</taxon>
        <taxon>Blastocladiales</taxon>
        <taxon>Catenariaceae</taxon>
        <taxon>Catenaria</taxon>
    </lineage>
</organism>
<dbReference type="InterPro" id="IPR030656">
    <property type="entry name" value="ALAD_AS"/>
</dbReference>
<feature type="binding site" evidence="15">
    <location>
        <position position="289"/>
    </location>
    <ligand>
        <name>5-aminolevulinate</name>
        <dbReference type="ChEBI" id="CHEBI:356416"/>
        <label>2</label>
    </ligand>
</feature>
<keyword evidence="10 17" id="KW-0456">Lyase</keyword>
<feature type="binding site" evidence="16">
    <location>
        <position position="141"/>
    </location>
    <ligand>
        <name>Zn(2+)</name>
        <dbReference type="ChEBI" id="CHEBI:29105"/>
        <note>catalytic</note>
    </ligand>
</feature>
<dbReference type="AlphaFoldDB" id="A0A1Y2HAI7"/>
<feature type="binding site" evidence="15">
    <location>
        <position position="328"/>
    </location>
    <ligand>
        <name>5-aminolevulinate</name>
        <dbReference type="ChEBI" id="CHEBI:356416"/>
        <label>2</label>
    </ligand>
</feature>
<keyword evidence="8 16" id="KW-0862">Zinc</keyword>
<keyword evidence="20" id="KW-1185">Reference proteome</keyword>
<evidence type="ECO:0000256" key="10">
    <source>
        <dbReference type="ARBA" id="ARBA00023239"/>
    </source>
</evidence>
<evidence type="ECO:0000313" key="20">
    <source>
        <dbReference type="Proteomes" id="UP000193411"/>
    </source>
</evidence>
<reference evidence="19 20" key="1">
    <citation type="submission" date="2016-07" db="EMBL/GenBank/DDBJ databases">
        <title>Pervasive Adenine N6-methylation of Active Genes in Fungi.</title>
        <authorList>
            <consortium name="DOE Joint Genome Institute"/>
            <person name="Mondo S.J."/>
            <person name="Dannebaum R.O."/>
            <person name="Kuo R.C."/>
            <person name="Labutti K."/>
            <person name="Haridas S."/>
            <person name="Kuo A."/>
            <person name="Salamov A."/>
            <person name="Ahrendt S.R."/>
            <person name="Lipzen A."/>
            <person name="Sullivan W."/>
            <person name="Andreopoulos W.B."/>
            <person name="Clum A."/>
            <person name="Lindquist E."/>
            <person name="Daum C."/>
            <person name="Ramamoorthy G.K."/>
            <person name="Gryganskyi A."/>
            <person name="Culley D."/>
            <person name="Magnuson J.K."/>
            <person name="James T.Y."/>
            <person name="O'Malley M.A."/>
            <person name="Stajich J.E."/>
            <person name="Spatafora J.W."/>
            <person name="Visel A."/>
            <person name="Grigoriev I.V."/>
        </authorList>
    </citation>
    <scope>NUCLEOTIDE SEQUENCE [LARGE SCALE GENOMIC DNA]</scope>
    <source>
        <strain evidence="19 20">PL171</strain>
    </source>
</reference>
<evidence type="ECO:0000256" key="18">
    <source>
        <dbReference type="RuleBase" id="RU004161"/>
    </source>
</evidence>
<dbReference type="NCBIfam" id="NF006762">
    <property type="entry name" value="PRK09283.1"/>
    <property type="match status" value="1"/>
</dbReference>
<comment type="function">
    <text evidence="12">Catalyzes an early step in the biosynthesis of tetrapyrroles. Binds two molecules of 5-aminolevulinate per subunit, each at a distinct site, and catalyzes their condensation to form porphobilinogen.</text>
</comment>
<comment type="pathway">
    <text evidence="2">Porphyrin-containing compound metabolism; protoporphyrin-IX biosynthesis; coproporphyrinogen-III from 5-aminolevulinate: step 1/4.</text>
</comment>
<dbReference type="FunFam" id="3.20.20.70:FF:000048">
    <property type="entry name" value="Delta-aminolevulinic acid dehydratase"/>
    <property type="match status" value="1"/>
</dbReference>
<comment type="catalytic activity">
    <reaction evidence="13 17">
        <text>2 5-aminolevulinate = porphobilinogen + 2 H2O + H(+)</text>
        <dbReference type="Rhea" id="RHEA:24064"/>
        <dbReference type="ChEBI" id="CHEBI:15377"/>
        <dbReference type="ChEBI" id="CHEBI:15378"/>
        <dbReference type="ChEBI" id="CHEBI:58126"/>
        <dbReference type="ChEBI" id="CHEBI:356416"/>
        <dbReference type="EC" id="4.2.1.24"/>
    </reaction>
</comment>
<evidence type="ECO:0000256" key="6">
    <source>
        <dbReference type="ARBA" id="ARBA00020771"/>
    </source>
</evidence>
<accession>A0A1Y2HAI7</accession>
<dbReference type="InterPro" id="IPR013785">
    <property type="entry name" value="Aldolase_TIM"/>
</dbReference>
<dbReference type="Pfam" id="PF00490">
    <property type="entry name" value="ALAD"/>
    <property type="match status" value="1"/>
</dbReference>
<dbReference type="GO" id="GO:0004655">
    <property type="term" value="F:porphobilinogen synthase activity"/>
    <property type="evidence" value="ECO:0007669"/>
    <property type="project" value="UniProtKB-EC"/>
</dbReference>
<evidence type="ECO:0000256" key="5">
    <source>
        <dbReference type="ARBA" id="ARBA00012053"/>
    </source>
</evidence>
<dbReference type="EMBL" id="MCFL01000076">
    <property type="protein sequence ID" value="ORZ30713.1"/>
    <property type="molecule type" value="Genomic_DNA"/>
</dbReference>
<evidence type="ECO:0000313" key="19">
    <source>
        <dbReference type="EMBL" id="ORZ30713.1"/>
    </source>
</evidence>
<keyword evidence="11 17" id="KW-0627">Porphyrin biosynthesis</keyword>
<keyword evidence="9" id="KW-0350">Heme biosynthesis</keyword>
<dbReference type="InterPro" id="IPR001731">
    <property type="entry name" value="ALAD"/>
</dbReference>
<comment type="cofactor">
    <cofactor evidence="1">
        <name>Zn(2+)</name>
        <dbReference type="ChEBI" id="CHEBI:29105"/>
    </cofactor>
</comment>
<feature type="active site" description="Schiff-base intermediate with substrate" evidence="14">
    <location>
        <position position="209"/>
    </location>
</feature>
<evidence type="ECO:0000256" key="3">
    <source>
        <dbReference type="ARBA" id="ARBA00008055"/>
    </source>
</evidence>
<evidence type="ECO:0000256" key="9">
    <source>
        <dbReference type="ARBA" id="ARBA00023133"/>
    </source>
</evidence>
<evidence type="ECO:0000256" key="8">
    <source>
        <dbReference type="ARBA" id="ARBA00022833"/>
    </source>
</evidence>
<proteinExistence type="inferred from homology"/>
<dbReference type="GO" id="GO:0005829">
    <property type="term" value="C:cytosol"/>
    <property type="evidence" value="ECO:0007669"/>
    <property type="project" value="TreeGrafter"/>
</dbReference>
<gene>
    <name evidence="19" type="ORF">BCR44DRAFT_35171</name>
</gene>
<dbReference type="PIRSF" id="PIRSF001415">
    <property type="entry name" value="Porphbilin_synth"/>
    <property type="match status" value="1"/>
</dbReference>
<dbReference type="PRINTS" id="PR00144">
    <property type="entry name" value="DALDHYDRTASE"/>
</dbReference>
<protein>
    <recommendedName>
        <fullName evidence="6 17">Delta-aminolevulinic acid dehydratase</fullName>
        <ecNumber evidence="5 17">4.2.1.24</ecNumber>
    </recommendedName>
</protein>
<dbReference type="SMART" id="SM01004">
    <property type="entry name" value="ALAD"/>
    <property type="match status" value="1"/>
</dbReference>
<dbReference type="Proteomes" id="UP000193411">
    <property type="component" value="Unassembled WGS sequence"/>
</dbReference>
<evidence type="ECO:0000256" key="14">
    <source>
        <dbReference type="PIRSR" id="PIRSR001415-1"/>
    </source>
</evidence>
<feature type="active site" description="Schiff-base intermediate with substrate" evidence="14">
    <location>
        <position position="262"/>
    </location>
</feature>
<evidence type="ECO:0000256" key="11">
    <source>
        <dbReference type="ARBA" id="ARBA00023244"/>
    </source>
</evidence>
<evidence type="ECO:0000256" key="16">
    <source>
        <dbReference type="PIRSR" id="PIRSR001415-3"/>
    </source>
</evidence>
<dbReference type="PANTHER" id="PTHR11458:SF0">
    <property type="entry name" value="DELTA-AMINOLEVULINIC ACID DEHYDRATASE"/>
    <property type="match status" value="1"/>
</dbReference>
<evidence type="ECO:0000256" key="12">
    <source>
        <dbReference type="ARBA" id="ARBA00025628"/>
    </source>
</evidence>
<comment type="caution">
    <text evidence="19">The sequence shown here is derived from an EMBL/GenBank/DDBJ whole genome shotgun (WGS) entry which is preliminary data.</text>
</comment>
<comment type="subunit">
    <text evidence="4 17">Homooctamer.</text>
</comment>
<name>A0A1Y2HAI7_9FUNG</name>
<evidence type="ECO:0000256" key="7">
    <source>
        <dbReference type="ARBA" id="ARBA00022723"/>
    </source>
</evidence>
<feature type="binding site" evidence="16">
    <location>
        <position position="133"/>
    </location>
    <ligand>
        <name>Zn(2+)</name>
        <dbReference type="ChEBI" id="CHEBI:29105"/>
        <note>catalytic</note>
    </ligand>
</feature>
<evidence type="ECO:0000256" key="13">
    <source>
        <dbReference type="ARBA" id="ARBA00047651"/>
    </source>
</evidence>
<evidence type="ECO:0000256" key="1">
    <source>
        <dbReference type="ARBA" id="ARBA00001947"/>
    </source>
</evidence>
<evidence type="ECO:0000256" key="4">
    <source>
        <dbReference type="ARBA" id="ARBA00011823"/>
    </source>
</evidence>
<evidence type="ECO:0000256" key="2">
    <source>
        <dbReference type="ARBA" id="ARBA00004694"/>
    </source>
</evidence>
<dbReference type="PROSITE" id="PS00169">
    <property type="entry name" value="D_ALA_DEHYDRATASE"/>
    <property type="match status" value="1"/>
</dbReference>
<feature type="binding site" evidence="15">
    <location>
        <position position="231"/>
    </location>
    <ligand>
        <name>5-aminolevulinate</name>
        <dbReference type="ChEBI" id="CHEBI:356416"/>
        <label>1</label>
    </ligand>
</feature>
<dbReference type="GO" id="GO:0006782">
    <property type="term" value="P:protoporphyrinogen IX biosynthetic process"/>
    <property type="evidence" value="ECO:0007669"/>
    <property type="project" value="UniProtKB-UniPathway"/>
</dbReference>
<dbReference type="PANTHER" id="PTHR11458">
    <property type="entry name" value="DELTA-AMINOLEVULINIC ACID DEHYDRATASE"/>
    <property type="match status" value="1"/>
</dbReference>
<dbReference type="EC" id="4.2.1.24" evidence="5 17"/>
<comment type="similarity">
    <text evidence="3 18">Belongs to the ALAD family.</text>
</comment>
<feature type="binding site" evidence="16">
    <location>
        <position position="131"/>
    </location>
    <ligand>
        <name>Zn(2+)</name>
        <dbReference type="ChEBI" id="CHEBI:29105"/>
        <note>catalytic</note>
    </ligand>
</feature>
<dbReference type="UniPathway" id="UPA00251">
    <property type="reaction ID" value="UER00318"/>
</dbReference>
<dbReference type="Gene3D" id="3.20.20.70">
    <property type="entry name" value="Aldolase class I"/>
    <property type="match status" value="1"/>
</dbReference>